<accession>A0A436ZX59</accession>
<comment type="similarity">
    <text evidence="4">Belongs to the complex I LYR family. SDHAF1 subfamily.</text>
</comment>
<evidence type="ECO:0000256" key="1">
    <source>
        <dbReference type="ARBA" id="ARBA00004305"/>
    </source>
</evidence>
<feature type="region of interest" description="Disordered" evidence="5">
    <location>
        <begin position="35"/>
        <end position="59"/>
    </location>
</feature>
<keyword evidence="3" id="KW-0143">Chaperone</keyword>
<evidence type="ECO:0000259" key="6">
    <source>
        <dbReference type="Pfam" id="PF05347"/>
    </source>
</evidence>
<evidence type="ECO:0000256" key="4">
    <source>
        <dbReference type="ARBA" id="ARBA00025715"/>
    </source>
</evidence>
<dbReference type="VEuPathDB" id="FungiDB:DFL_007935"/>
<evidence type="ECO:0000313" key="7">
    <source>
        <dbReference type="EMBL" id="RVD83550.1"/>
    </source>
</evidence>
<name>A0A436ZX59_ARTFL</name>
<dbReference type="CDD" id="cd20268">
    <property type="entry name" value="Complex1_LYR_SDHAF1_LYRM8"/>
    <property type="match status" value="1"/>
</dbReference>
<dbReference type="EMBL" id="SAEB01000009">
    <property type="protein sequence ID" value="RVD83550.1"/>
    <property type="molecule type" value="Genomic_DNA"/>
</dbReference>
<dbReference type="AlphaFoldDB" id="A0A436ZX59"/>
<keyword evidence="8" id="KW-1185">Reference proteome</keyword>
<comment type="caution">
    <text evidence="7">The sequence shown here is derived from an EMBL/GenBank/DDBJ whole genome shotgun (WGS) entry which is preliminary data.</text>
</comment>
<dbReference type="GO" id="GO:0034553">
    <property type="term" value="P:mitochondrial respiratory chain complex II assembly"/>
    <property type="evidence" value="ECO:0007669"/>
    <property type="project" value="InterPro"/>
</dbReference>
<dbReference type="InterPro" id="IPR008011">
    <property type="entry name" value="Complex1_LYR_dom"/>
</dbReference>
<evidence type="ECO:0000256" key="2">
    <source>
        <dbReference type="ARBA" id="ARBA00023128"/>
    </source>
</evidence>
<dbReference type="Pfam" id="PF05347">
    <property type="entry name" value="Complex1_LYR"/>
    <property type="match status" value="1"/>
</dbReference>
<comment type="subcellular location">
    <subcellularLocation>
        <location evidence="1">Mitochondrion matrix</location>
    </subcellularLocation>
</comment>
<evidence type="ECO:0000313" key="8">
    <source>
        <dbReference type="Proteomes" id="UP000283090"/>
    </source>
</evidence>
<dbReference type="PANTHER" id="PTHR13675:SF1">
    <property type="entry name" value="SUCCINATE DEHYDROGENASE ASSEMBLY FACTOR 1, MITOCHONDRIAL"/>
    <property type="match status" value="1"/>
</dbReference>
<feature type="domain" description="Complex 1 LYR protein" evidence="6">
    <location>
        <begin position="65"/>
        <end position="125"/>
    </location>
</feature>
<dbReference type="STRING" id="97331.A0A436ZX59"/>
<dbReference type="PANTHER" id="PTHR13675">
    <property type="entry name" value="LYR MOTIF-CONTAINING PROTEIN 2"/>
    <property type="match status" value="1"/>
</dbReference>
<dbReference type="RefSeq" id="XP_067489094.1">
    <property type="nucleotide sequence ID" value="XM_067637593.1"/>
</dbReference>
<proteinExistence type="inferred from homology"/>
<dbReference type="GO" id="GO:0005759">
    <property type="term" value="C:mitochondrial matrix"/>
    <property type="evidence" value="ECO:0007669"/>
    <property type="project" value="UniProtKB-SubCell"/>
</dbReference>
<protein>
    <recommendedName>
        <fullName evidence="6">Complex 1 LYR protein domain-containing protein</fullName>
    </recommendedName>
</protein>
<dbReference type="InterPro" id="IPR045295">
    <property type="entry name" value="Complex1_LYR_SDHAF1_LYRM8"/>
</dbReference>
<dbReference type="Proteomes" id="UP000283090">
    <property type="component" value="Unassembled WGS sequence"/>
</dbReference>
<sequence length="138" mass="16158">MQHDDDNGGPANFALLHQHIFLPLSTINLPPTYLPTPALNHRSRRSRELREKRSHGMSRHTGLQREVLSLYRSCLRAVYHKPIDSRTHFKSFVTQEFRKYAVEVDRKDFDTVEFLLRKGKRQLEVYGDPNIKRMTTAG</sequence>
<gene>
    <name evidence="7" type="ORF">DFL_007935</name>
</gene>
<evidence type="ECO:0000256" key="3">
    <source>
        <dbReference type="ARBA" id="ARBA00023186"/>
    </source>
</evidence>
<evidence type="ECO:0000256" key="5">
    <source>
        <dbReference type="SAM" id="MobiDB-lite"/>
    </source>
</evidence>
<dbReference type="GeneID" id="93590246"/>
<organism evidence="7 8">
    <name type="scientific">Arthrobotrys flagrans</name>
    <name type="common">Nematode-trapping fungus</name>
    <name type="synonym">Trichothecium flagrans</name>
    <dbReference type="NCBI Taxonomy" id="97331"/>
    <lineage>
        <taxon>Eukaryota</taxon>
        <taxon>Fungi</taxon>
        <taxon>Dikarya</taxon>
        <taxon>Ascomycota</taxon>
        <taxon>Pezizomycotina</taxon>
        <taxon>Orbiliomycetes</taxon>
        <taxon>Orbiliales</taxon>
        <taxon>Orbiliaceae</taxon>
        <taxon>Arthrobotrys</taxon>
    </lineage>
</organism>
<keyword evidence="2" id="KW-0496">Mitochondrion</keyword>
<dbReference type="OrthoDB" id="273010at2759"/>
<reference evidence="7 8" key="1">
    <citation type="submission" date="2019-01" db="EMBL/GenBank/DDBJ databases">
        <title>Intercellular communication is required for trap formation in the nematode-trapping fungus Duddingtonia flagrans.</title>
        <authorList>
            <person name="Youssar L."/>
            <person name="Wernet V."/>
            <person name="Hensel N."/>
            <person name="Hildebrandt H.-G."/>
            <person name="Fischer R."/>
        </authorList>
    </citation>
    <scope>NUCLEOTIDE SEQUENCE [LARGE SCALE GENOMIC DNA]</scope>
    <source>
        <strain evidence="7 8">CBS H-5679</strain>
    </source>
</reference>